<protein>
    <recommendedName>
        <fullName evidence="6">C3H1-type domain-containing protein</fullName>
    </recommendedName>
</protein>
<dbReference type="PANTHER" id="PTHR46156">
    <property type="entry name" value="CCCH ZINGC FINGER"/>
    <property type="match status" value="1"/>
</dbReference>
<dbReference type="EMBL" id="CP141890">
    <property type="protein sequence ID" value="WRT70078.1"/>
    <property type="molecule type" value="Genomic_DNA"/>
</dbReference>
<sequence length="525" mass="56854">MAPITPAERQKILLQQEIAKLSGAISRHSSSTTPSSSYHPYRGRPAARGYPIARGRGSGRGRGRGASYALDLRSINKQSSSAEPSRPSSSASTYAAPTQEEKEAGEVDPSPPSSEPPVAGPSGASAAWVIGKGKSGNMSLMTAEKSARLQTQRRNKPKLPPQIQMLNSLATSSGDKRVVIDGVIFQFEQDGKKLTRIGEAPSSPSGSRTPTRKSLNFGGEKYRRTSRGNLILKRNGSSSKSKQLCRYFTKTGRCNFGLTCPHIHDPSKVSICSRFLRGACTLGSSCPLSHVPSTHNTPSCVRFQATSTCFKPNCLYPHVKVSSDAPVCEDFARIGWCDKSPGTCENLHVWECQEFREKGTCSRNGKCGLRHVVRAEKNRSEIVEEQETKEVDMDKIGEGGFEEQDSFIEFDQGSPGIISDGEGEGEKEVDVEGEEEEEGVTSSESESEEEEEDDDDGDDGEEGDEGQEDSDDHEESGSEDSSEDSETVAINDGKHINPSLSSAHLPSDMMDTDEVDEDAVLDVVF</sequence>
<keyword evidence="3 4" id="KW-0862">Zinc</keyword>
<feature type="compositionally biased region" description="Acidic residues" evidence="5">
    <location>
        <begin position="431"/>
        <end position="486"/>
    </location>
</feature>
<keyword evidence="1 4" id="KW-0479">Metal-binding</keyword>
<dbReference type="Proteomes" id="UP001329825">
    <property type="component" value="Chromosome 10"/>
</dbReference>
<evidence type="ECO:0000313" key="8">
    <source>
        <dbReference type="Proteomes" id="UP001329825"/>
    </source>
</evidence>
<feature type="zinc finger region" description="C3H1-type" evidence="4">
    <location>
        <begin position="322"/>
        <end position="351"/>
    </location>
</feature>
<evidence type="ECO:0000256" key="2">
    <source>
        <dbReference type="ARBA" id="ARBA00022771"/>
    </source>
</evidence>
<dbReference type="GeneID" id="87959202"/>
<proteinExistence type="predicted"/>
<accession>A0ABZ1D8G2</accession>
<feature type="compositionally biased region" description="Low complexity" evidence="5">
    <location>
        <begin position="26"/>
        <end position="40"/>
    </location>
</feature>
<organism evidence="7 8">
    <name type="scientific">Kwoniella shivajii</name>
    <dbReference type="NCBI Taxonomy" id="564305"/>
    <lineage>
        <taxon>Eukaryota</taxon>
        <taxon>Fungi</taxon>
        <taxon>Dikarya</taxon>
        <taxon>Basidiomycota</taxon>
        <taxon>Agaricomycotina</taxon>
        <taxon>Tremellomycetes</taxon>
        <taxon>Tremellales</taxon>
        <taxon>Cryptococcaceae</taxon>
        <taxon>Kwoniella</taxon>
    </lineage>
</organism>
<dbReference type="InterPro" id="IPR036855">
    <property type="entry name" value="Znf_CCCH_sf"/>
</dbReference>
<gene>
    <name evidence="7" type="ORF">IL334_007072</name>
</gene>
<name>A0ABZ1D8G2_9TREE</name>
<feature type="domain" description="C3H1-type" evidence="6">
    <location>
        <begin position="322"/>
        <end position="351"/>
    </location>
</feature>
<evidence type="ECO:0000313" key="7">
    <source>
        <dbReference type="EMBL" id="WRT70078.1"/>
    </source>
</evidence>
<feature type="compositionally biased region" description="Pro residues" evidence="5">
    <location>
        <begin position="109"/>
        <end position="119"/>
    </location>
</feature>
<evidence type="ECO:0000256" key="5">
    <source>
        <dbReference type="SAM" id="MobiDB-lite"/>
    </source>
</evidence>
<feature type="compositionally biased region" description="Low complexity" evidence="5">
    <location>
        <begin position="79"/>
        <end position="97"/>
    </location>
</feature>
<feature type="region of interest" description="Disordered" evidence="5">
    <location>
        <begin position="23"/>
        <end position="129"/>
    </location>
</feature>
<dbReference type="Gene3D" id="4.10.1000.10">
    <property type="entry name" value="Zinc finger, CCCH-type"/>
    <property type="match status" value="2"/>
</dbReference>
<dbReference type="PROSITE" id="PS50103">
    <property type="entry name" value="ZF_C3H1"/>
    <property type="match status" value="3"/>
</dbReference>
<keyword evidence="2 4" id="KW-0863">Zinc-finger</keyword>
<reference evidence="7 8" key="1">
    <citation type="submission" date="2024-01" db="EMBL/GenBank/DDBJ databases">
        <title>Comparative genomics of Cryptococcus and Kwoniella reveals pathogenesis evolution and contrasting modes of karyotype evolution via chromosome fusion or intercentromeric recombination.</title>
        <authorList>
            <person name="Coelho M.A."/>
            <person name="David-Palma M."/>
            <person name="Shea T."/>
            <person name="Bowers K."/>
            <person name="McGinley-Smith S."/>
            <person name="Mohammad A.W."/>
            <person name="Gnirke A."/>
            <person name="Yurkov A.M."/>
            <person name="Nowrousian M."/>
            <person name="Sun S."/>
            <person name="Cuomo C.A."/>
            <person name="Heitman J."/>
        </authorList>
    </citation>
    <scope>NUCLEOTIDE SEQUENCE [LARGE SCALE GENOMIC DNA]</scope>
    <source>
        <strain evidence="7">CBS 11374</strain>
    </source>
</reference>
<dbReference type="Gene3D" id="6.10.250.3220">
    <property type="match status" value="1"/>
</dbReference>
<dbReference type="Pfam" id="PF00642">
    <property type="entry name" value="zf-CCCH"/>
    <property type="match status" value="1"/>
</dbReference>
<keyword evidence="8" id="KW-1185">Reference proteome</keyword>
<evidence type="ECO:0000256" key="3">
    <source>
        <dbReference type="ARBA" id="ARBA00022833"/>
    </source>
</evidence>
<feature type="domain" description="C3H1-type" evidence="6">
    <location>
        <begin position="271"/>
        <end position="293"/>
    </location>
</feature>
<feature type="compositionally biased region" description="Low complexity" evidence="5">
    <location>
        <begin position="201"/>
        <end position="214"/>
    </location>
</feature>
<feature type="region of interest" description="Disordered" evidence="5">
    <location>
        <begin position="195"/>
        <end position="219"/>
    </location>
</feature>
<feature type="zinc finger region" description="C3H1-type" evidence="4">
    <location>
        <begin position="271"/>
        <end position="293"/>
    </location>
</feature>
<feature type="region of interest" description="Disordered" evidence="5">
    <location>
        <begin position="411"/>
        <end position="514"/>
    </location>
</feature>
<feature type="zinc finger region" description="C3H1-type" evidence="4">
    <location>
        <begin position="239"/>
        <end position="267"/>
    </location>
</feature>
<dbReference type="PANTHER" id="PTHR46156:SF1">
    <property type="entry name" value="ZINC FINGER CCCH DOMAIN-CONTAINING PROTEIN 3"/>
    <property type="match status" value="1"/>
</dbReference>
<dbReference type="InterPro" id="IPR000571">
    <property type="entry name" value="Znf_CCCH"/>
</dbReference>
<dbReference type="SMART" id="SM00356">
    <property type="entry name" value="ZnF_C3H1"/>
    <property type="match status" value="5"/>
</dbReference>
<evidence type="ECO:0000256" key="4">
    <source>
        <dbReference type="PROSITE-ProRule" id="PRU00723"/>
    </source>
</evidence>
<evidence type="ECO:0000259" key="6">
    <source>
        <dbReference type="PROSITE" id="PS50103"/>
    </source>
</evidence>
<dbReference type="SUPFAM" id="SSF90229">
    <property type="entry name" value="CCCH zinc finger"/>
    <property type="match status" value="2"/>
</dbReference>
<feature type="domain" description="C3H1-type" evidence="6">
    <location>
        <begin position="239"/>
        <end position="267"/>
    </location>
</feature>
<evidence type="ECO:0000256" key="1">
    <source>
        <dbReference type="ARBA" id="ARBA00022723"/>
    </source>
</evidence>
<dbReference type="RefSeq" id="XP_062794817.1">
    <property type="nucleotide sequence ID" value="XM_062938766.1"/>
</dbReference>